<comment type="caution">
    <text evidence="2">The sequence shown here is derived from an EMBL/GenBank/DDBJ whole genome shotgun (WGS) entry which is preliminary data.</text>
</comment>
<evidence type="ECO:0000313" key="3">
    <source>
        <dbReference type="Proteomes" id="UP001148838"/>
    </source>
</evidence>
<feature type="region of interest" description="Disordered" evidence="1">
    <location>
        <begin position="1"/>
        <end position="31"/>
    </location>
</feature>
<dbReference type="Proteomes" id="UP001148838">
    <property type="component" value="Unassembled WGS sequence"/>
</dbReference>
<reference evidence="2 3" key="1">
    <citation type="journal article" date="2022" name="Allergy">
        <title>Genome assembly and annotation of Periplaneta americana reveal a comprehensive cockroach allergen profile.</title>
        <authorList>
            <person name="Wang L."/>
            <person name="Xiong Q."/>
            <person name="Saelim N."/>
            <person name="Wang L."/>
            <person name="Nong W."/>
            <person name="Wan A.T."/>
            <person name="Shi M."/>
            <person name="Liu X."/>
            <person name="Cao Q."/>
            <person name="Hui J.H.L."/>
            <person name="Sookrung N."/>
            <person name="Leung T.F."/>
            <person name="Tungtrongchitr A."/>
            <person name="Tsui S.K.W."/>
        </authorList>
    </citation>
    <scope>NUCLEOTIDE SEQUENCE [LARGE SCALE GENOMIC DNA]</scope>
    <source>
        <strain evidence="2">PWHHKU_190912</strain>
    </source>
</reference>
<keyword evidence="3" id="KW-1185">Reference proteome</keyword>
<organism evidence="2 3">
    <name type="scientific">Periplaneta americana</name>
    <name type="common">American cockroach</name>
    <name type="synonym">Blatta americana</name>
    <dbReference type="NCBI Taxonomy" id="6978"/>
    <lineage>
        <taxon>Eukaryota</taxon>
        <taxon>Metazoa</taxon>
        <taxon>Ecdysozoa</taxon>
        <taxon>Arthropoda</taxon>
        <taxon>Hexapoda</taxon>
        <taxon>Insecta</taxon>
        <taxon>Pterygota</taxon>
        <taxon>Neoptera</taxon>
        <taxon>Polyneoptera</taxon>
        <taxon>Dictyoptera</taxon>
        <taxon>Blattodea</taxon>
        <taxon>Blattoidea</taxon>
        <taxon>Blattidae</taxon>
        <taxon>Blattinae</taxon>
        <taxon>Periplaneta</taxon>
    </lineage>
</organism>
<sequence>MKTWQDSAIQERDTHHKAAEESYEAKRHDKEVAQKDDRKAVLAFDLQQCLQTPYLTTSVSFYKRQSDSP</sequence>
<evidence type="ECO:0000256" key="1">
    <source>
        <dbReference type="SAM" id="MobiDB-lite"/>
    </source>
</evidence>
<name>A0ABQ8TK20_PERAM</name>
<gene>
    <name evidence="2" type="ORF">ANN_13012</name>
</gene>
<accession>A0ABQ8TK20</accession>
<proteinExistence type="predicted"/>
<feature type="compositionally biased region" description="Basic and acidic residues" evidence="1">
    <location>
        <begin position="9"/>
        <end position="31"/>
    </location>
</feature>
<dbReference type="EMBL" id="JAJSOF020000009">
    <property type="protein sequence ID" value="KAJ4446317.1"/>
    <property type="molecule type" value="Genomic_DNA"/>
</dbReference>
<evidence type="ECO:0000313" key="2">
    <source>
        <dbReference type="EMBL" id="KAJ4446317.1"/>
    </source>
</evidence>
<protein>
    <submittedName>
        <fullName evidence="2">Uncharacterized protein</fullName>
    </submittedName>
</protein>